<evidence type="ECO:0000256" key="4">
    <source>
        <dbReference type="ARBA" id="ARBA00022692"/>
    </source>
</evidence>
<keyword evidence="3 8" id="KW-0808">Transferase</keyword>
<evidence type="ECO:0000256" key="6">
    <source>
        <dbReference type="ARBA" id="ARBA00023136"/>
    </source>
</evidence>
<dbReference type="HAMAP" id="MF_01147">
    <property type="entry name" value="Lgt"/>
    <property type="match status" value="1"/>
</dbReference>
<dbReference type="GO" id="GO:0005886">
    <property type="term" value="C:plasma membrane"/>
    <property type="evidence" value="ECO:0007669"/>
    <property type="project" value="InterPro"/>
</dbReference>
<feature type="transmembrane region" description="Helical" evidence="7">
    <location>
        <begin position="128"/>
        <end position="146"/>
    </location>
</feature>
<dbReference type="PROSITE" id="PS01311">
    <property type="entry name" value="LGT"/>
    <property type="match status" value="1"/>
</dbReference>
<comment type="similarity">
    <text evidence="1">Belongs to the Lgt family.</text>
</comment>
<keyword evidence="4 7" id="KW-0812">Transmembrane</keyword>
<evidence type="ECO:0000256" key="3">
    <source>
        <dbReference type="ARBA" id="ARBA00022679"/>
    </source>
</evidence>
<proteinExistence type="inferred from homology"/>
<dbReference type="InterPro" id="IPR001640">
    <property type="entry name" value="Lgt"/>
</dbReference>
<feature type="transmembrane region" description="Helical" evidence="7">
    <location>
        <begin position="32"/>
        <end position="53"/>
    </location>
</feature>
<dbReference type="Pfam" id="PF01790">
    <property type="entry name" value="LGT"/>
    <property type="match status" value="1"/>
</dbReference>
<evidence type="ECO:0000313" key="9">
    <source>
        <dbReference type="Proteomes" id="UP000824125"/>
    </source>
</evidence>
<keyword evidence="5 7" id="KW-1133">Transmembrane helix</keyword>
<organism evidence="8 9">
    <name type="scientific">Candidatus Scybalenecus merdavium</name>
    <dbReference type="NCBI Taxonomy" id="2840939"/>
    <lineage>
        <taxon>Bacteria</taxon>
        <taxon>Bacillati</taxon>
        <taxon>Bacillota</taxon>
        <taxon>Clostridia</taxon>
        <taxon>Eubacteriales</taxon>
        <taxon>Oscillospiraceae</taxon>
        <taxon>Oscillospiraceae incertae sedis</taxon>
        <taxon>Candidatus Scybalenecus</taxon>
    </lineage>
</organism>
<keyword evidence="6 7" id="KW-0472">Membrane</keyword>
<feature type="transmembrane region" description="Helical" evidence="7">
    <location>
        <begin position="65"/>
        <end position="84"/>
    </location>
</feature>
<dbReference type="AlphaFoldDB" id="A0A9D1MWH1"/>
<evidence type="ECO:0000313" key="8">
    <source>
        <dbReference type="EMBL" id="HIU69959.1"/>
    </source>
</evidence>
<evidence type="ECO:0000256" key="1">
    <source>
        <dbReference type="ARBA" id="ARBA00007150"/>
    </source>
</evidence>
<feature type="transmembrane region" description="Helical" evidence="7">
    <location>
        <begin position="104"/>
        <end position="121"/>
    </location>
</feature>
<keyword evidence="2" id="KW-1003">Cell membrane</keyword>
<comment type="caution">
    <text evidence="8">The sequence shown here is derived from an EMBL/GenBank/DDBJ whole genome shotgun (WGS) entry which is preliminary data.</text>
</comment>
<reference evidence="8" key="1">
    <citation type="submission" date="2020-10" db="EMBL/GenBank/DDBJ databases">
        <authorList>
            <person name="Gilroy R."/>
        </authorList>
    </citation>
    <scope>NUCLEOTIDE SEQUENCE</scope>
    <source>
        <strain evidence="8">CHK176-6737</strain>
    </source>
</reference>
<dbReference type="NCBIfam" id="TIGR00544">
    <property type="entry name" value="lgt"/>
    <property type="match status" value="1"/>
</dbReference>
<dbReference type="PANTHER" id="PTHR30589">
    <property type="entry name" value="PROLIPOPROTEIN DIACYLGLYCERYL TRANSFERASE"/>
    <property type="match status" value="1"/>
</dbReference>
<dbReference type="GO" id="GO:0042158">
    <property type="term" value="P:lipoprotein biosynthetic process"/>
    <property type="evidence" value="ECO:0007669"/>
    <property type="project" value="InterPro"/>
</dbReference>
<feature type="transmembrane region" description="Helical" evidence="7">
    <location>
        <begin position="201"/>
        <end position="219"/>
    </location>
</feature>
<reference evidence="8" key="2">
    <citation type="journal article" date="2021" name="PeerJ">
        <title>Extensive microbial diversity within the chicken gut microbiome revealed by metagenomics and culture.</title>
        <authorList>
            <person name="Gilroy R."/>
            <person name="Ravi A."/>
            <person name="Getino M."/>
            <person name="Pursley I."/>
            <person name="Horton D.L."/>
            <person name="Alikhan N.F."/>
            <person name="Baker D."/>
            <person name="Gharbi K."/>
            <person name="Hall N."/>
            <person name="Watson M."/>
            <person name="Adriaenssens E.M."/>
            <person name="Foster-Nyarko E."/>
            <person name="Jarju S."/>
            <person name="Secka A."/>
            <person name="Antonio M."/>
            <person name="Oren A."/>
            <person name="Chaudhuri R.R."/>
            <person name="La Ragione R."/>
            <person name="Hildebrand F."/>
            <person name="Pallen M.J."/>
        </authorList>
    </citation>
    <scope>NUCLEOTIDE SEQUENCE</scope>
    <source>
        <strain evidence="8">CHK176-6737</strain>
    </source>
</reference>
<protein>
    <submittedName>
        <fullName evidence="8">Prolipoprotein diacylglyceryl transferase</fullName>
    </submittedName>
</protein>
<evidence type="ECO:0000256" key="2">
    <source>
        <dbReference type="ARBA" id="ARBA00022475"/>
    </source>
</evidence>
<sequence>MSDFTRVYFPGLGWEFDVPAVAFTIGGYEVHWYGIIIAIGFALAVVYGGRMAYKWKMSLDGMTDVLIWGTVFGIIGARLYYVAFEWDYYAQHLGDIFKIWEGGIAIYGGIIGAIIGAAIGCKIGKVNFLNLLDLGSLGLLIGQGIGRWGNFFNQEAFGANTTTAPFRMYSYKIQQTLEATQQSLAERGMDVDPSLPVHPTFLYESVWCLLSFLVLHIIVKKCRLFKGQILMLYCVLYGAERMVVEGLRTDSLYIGSTDIRVSQLLSAIIVVAGL</sequence>
<name>A0A9D1MWH1_9FIRM</name>
<dbReference type="PANTHER" id="PTHR30589:SF0">
    <property type="entry name" value="PHOSPHATIDYLGLYCEROL--PROLIPOPROTEIN DIACYLGLYCERYL TRANSFERASE"/>
    <property type="match status" value="1"/>
</dbReference>
<evidence type="ECO:0000256" key="7">
    <source>
        <dbReference type="SAM" id="Phobius"/>
    </source>
</evidence>
<accession>A0A9D1MWH1</accession>
<feature type="non-terminal residue" evidence="8">
    <location>
        <position position="274"/>
    </location>
</feature>
<evidence type="ECO:0000256" key="5">
    <source>
        <dbReference type="ARBA" id="ARBA00022989"/>
    </source>
</evidence>
<gene>
    <name evidence="8" type="primary">lgt</name>
    <name evidence="8" type="ORF">IAD23_08385</name>
</gene>
<dbReference type="GO" id="GO:0008961">
    <property type="term" value="F:phosphatidylglycerol-prolipoprotein diacylglyceryl transferase activity"/>
    <property type="evidence" value="ECO:0007669"/>
    <property type="project" value="InterPro"/>
</dbReference>
<dbReference type="Proteomes" id="UP000824125">
    <property type="component" value="Unassembled WGS sequence"/>
</dbReference>
<dbReference type="EMBL" id="DVNM01000047">
    <property type="protein sequence ID" value="HIU69959.1"/>
    <property type="molecule type" value="Genomic_DNA"/>
</dbReference>